<dbReference type="NCBIfam" id="TIGR04350">
    <property type="entry name" value="C_S_lyase_PatB"/>
    <property type="match status" value="1"/>
</dbReference>
<dbReference type="InterPro" id="IPR015421">
    <property type="entry name" value="PyrdxlP-dep_Trfase_major"/>
</dbReference>
<dbReference type="SUPFAM" id="SSF53383">
    <property type="entry name" value="PLP-dependent transferases"/>
    <property type="match status" value="1"/>
</dbReference>
<keyword evidence="7" id="KW-0808">Transferase</keyword>
<dbReference type="InterPro" id="IPR051798">
    <property type="entry name" value="Class-II_PLP-Dep_Aminotrans"/>
</dbReference>
<dbReference type="OrthoDB" id="3224382at2"/>
<dbReference type="AlphaFoldDB" id="A0A270BLU2"/>
<accession>A0A270BLU2</accession>
<reference evidence="7 8" key="1">
    <citation type="submission" date="2017-04" db="EMBL/GenBank/DDBJ databases">
        <title>Kefir bacterial isolates.</title>
        <authorList>
            <person name="Kim Y."/>
            <person name="Blasche S."/>
            <person name="Patil K.R."/>
        </authorList>
    </citation>
    <scope>NUCLEOTIDE SEQUENCE [LARGE SCALE GENOMIC DNA]</scope>
    <source>
        <strain evidence="7 8">KR-2</strain>
    </source>
</reference>
<evidence type="ECO:0000256" key="1">
    <source>
        <dbReference type="ARBA" id="ARBA00001933"/>
    </source>
</evidence>
<gene>
    <name evidence="7" type="ORF">B9K05_07775</name>
</gene>
<protein>
    <recommendedName>
        <fullName evidence="2">cysteine-S-conjugate beta-lyase</fullName>
        <ecNumber evidence="2">4.4.1.13</ecNumber>
    </recommendedName>
</protein>
<keyword evidence="3" id="KW-0663">Pyridoxal phosphate</keyword>
<dbReference type="Gene3D" id="3.40.640.10">
    <property type="entry name" value="Type I PLP-dependent aspartate aminotransferase-like (Major domain)"/>
    <property type="match status" value="1"/>
</dbReference>
<name>A0A270BLU2_9PROT</name>
<evidence type="ECO:0000313" key="8">
    <source>
        <dbReference type="Proteomes" id="UP000216033"/>
    </source>
</evidence>
<dbReference type="Gene3D" id="3.90.1150.10">
    <property type="entry name" value="Aspartate Aminotransferase, domain 1"/>
    <property type="match status" value="1"/>
</dbReference>
<dbReference type="CDD" id="cd00609">
    <property type="entry name" value="AAT_like"/>
    <property type="match status" value="1"/>
</dbReference>
<dbReference type="EMBL" id="NDFP01000006">
    <property type="protein sequence ID" value="PAL25998.1"/>
    <property type="molecule type" value="Genomic_DNA"/>
</dbReference>
<comment type="similarity">
    <text evidence="5">Belongs to the class-II pyridoxal-phosphate-dependent aminotransferase family. MalY/PatB cystathionine beta-lyase subfamily.</text>
</comment>
<dbReference type="Pfam" id="PF00155">
    <property type="entry name" value="Aminotran_1_2"/>
    <property type="match status" value="1"/>
</dbReference>
<evidence type="ECO:0000256" key="5">
    <source>
        <dbReference type="ARBA" id="ARBA00037974"/>
    </source>
</evidence>
<keyword evidence="8" id="KW-1185">Reference proteome</keyword>
<keyword evidence="7" id="KW-0032">Aminotransferase</keyword>
<dbReference type="PANTHER" id="PTHR43525:SF1">
    <property type="entry name" value="PROTEIN MALY"/>
    <property type="match status" value="1"/>
</dbReference>
<organism evidence="7 8">
    <name type="scientific">Acetobacter syzygii</name>
    <dbReference type="NCBI Taxonomy" id="146476"/>
    <lineage>
        <taxon>Bacteria</taxon>
        <taxon>Pseudomonadati</taxon>
        <taxon>Pseudomonadota</taxon>
        <taxon>Alphaproteobacteria</taxon>
        <taxon>Acetobacterales</taxon>
        <taxon>Acetobacteraceae</taxon>
        <taxon>Acetobacter</taxon>
    </lineage>
</organism>
<dbReference type="EC" id="4.4.1.13" evidence="2"/>
<keyword evidence="4" id="KW-0456">Lyase</keyword>
<dbReference type="Proteomes" id="UP000216033">
    <property type="component" value="Unassembled WGS sequence"/>
</dbReference>
<dbReference type="GO" id="GO:0030170">
    <property type="term" value="F:pyridoxal phosphate binding"/>
    <property type="evidence" value="ECO:0007669"/>
    <property type="project" value="InterPro"/>
</dbReference>
<dbReference type="GO" id="GO:0047804">
    <property type="term" value="F:cysteine-S-conjugate beta-lyase activity"/>
    <property type="evidence" value="ECO:0007669"/>
    <property type="project" value="UniProtKB-EC"/>
</dbReference>
<dbReference type="PANTHER" id="PTHR43525">
    <property type="entry name" value="PROTEIN MALY"/>
    <property type="match status" value="1"/>
</dbReference>
<comment type="cofactor">
    <cofactor evidence="1">
        <name>pyridoxal 5'-phosphate</name>
        <dbReference type="ChEBI" id="CHEBI:597326"/>
    </cofactor>
</comment>
<dbReference type="InterPro" id="IPR027619">
    <property type="entry name" value="C-S_lyase_PatB-like"/>
</dbReference>
<comment type="caution">
    <text evidence="7">The sequence shown here is derived from an EMBL/GenBank/DDBJ whole genome shotgun (WGS) entry which is preliminary data.</text>
</comment>
<evidence type="ECO:0000256" key="4">
    <source>
        <dbReference type="ARBA" id="ARBA00023239"/>
    </source>
</evidence>
<dbReference type="InterPro" id="IPR015422">
    <property type="entry name" value="PyrdxlP-dep_Trfase_small"/>
</dbReference>
<evidence type="ECO:0000256" key="2">
    <source>
        <dbReference type="ARBA" id="ARBA00012224"/>
    </source>
</evidence>
<dbReference type="RefSeq" id="WP_095351380.1">
    <property type="nucleotide sequence ID" value="NZ_NDFO01000006.1"/>
</dbReference>
<evidence type="ECO:0000313" key="7">
    <source>
        <dbReference type="EMBL" id="PAL25998.1"/>
    </source>
</evidence>
<dbReference type="InterPro" id="IPR015424">
    <property type="entry name" value="PyrdxlP-dep_Trfase"/>
</dbReference>
<evidence type="ECO:0000259" key="6">
    <source>
        <dbReference type="Pfam" id="PF00155"/>
    </source>
</evidence>
<evidence type="ECO:0000256" key="3">
    <source>
        <dbReference type="ARBA" id="ARBA00022898"/>
    </source>
</evidence>
<sequence>MNFDTPPDRRGTDSNKWTRYPADVLPLWVADMDFPVAPAITDALRQRLNHPIFGYAATQNSLRQRIVATMKARYDWNITPADIVMLPGVEPGFNMALKAFLLPGDYVGLQTPAYPPMLRSPSYWGLQRRDIWLTPGEDGSWAMDEATWNTQLRGCKALLFCNPHNPTGKVYSRAELERIAHICKKENTLIISDEIHCDLVYDGHKHTPIAALSSEIGQRCITLMAASKSYNIAGLKTAFAIITDPELRACFENSRVGMVDSVNIFGLIATEAAYAHGEEWLTELKTYLQQNRDLLVNRLHQEVPGIRVHAPQSTFLAWLDCSQLGLPTHPYDYFLNTANIALSNGADFHETATQNFVRINFGCARSTLSQALDRLISSVHARS</sequence>
<dbReference type="InterPro" id="IPR004839">
    <property type="entry name" value="Aminotransferase_I/II_large"/>
</dbReference>
<feature type="domain" description="Aminotransferase class I/classII large" evidence="6">
    <location>
        <begin position="23"/>
        <end position="375"/>
    </location>
</feature>
<proteinExistence type="inferred from homology"/>
<dbReference type="GO" id="GO:0008483">
    <property type="term" value="F:transaminase activity"/>
    <property type="evidence" value="ECO:0007669"/>
    <property type="project" value="UniProtKB-KW"/>
</dbReference>